<dbReference type="Gramene" id="GBG74548">
    <property type="protein sequence ID" value="GBG74548"/>
    <property type="gene ID" value="CBR_g18959"/>
</dbReference>
<sequence length="544" mass="58476">MMSPVPAPTSVIPQRRWAAWIIFILVLAGYGAYCAFVVLKAVEGRRHPPSHTVMKNESQTLPDVYFCLPFQPAISSVHTGCFVQPSAVIGAPADAARTGTVQNAFQWGPAAAFQNLSFSGNCTVSYSPSPVAGSDTAAGCFRYQTYGMIGKRGGGTQPAVDLVLSFNGGTTTSLLRSEMCRVFLVYQPFLSVNASASGAVSTGGATGGGTSDSSTTSPSSPDLQPSNSSAPPSSQLVPSATPSAPATEPEAAPSTQAPASRSRRNSTLSGGNRRRRVLLSLGGRKGKKDQQQEEEGEEGEEGKNGEEVEMTQERADIARFRQSAAALPISRRMDGDISRSQRLLESPPRVLLQMPNPPPTYATNVSSTSPIADDRSITVHRVEDLQVVGSFFVPLNMSSAYSMSLSKYKDRKKRVTFSISGTLSSAPLKTGVDYSVRPQGQSNAIVLSLAIEDKGVIYTKEEDPLQVLTILGLWGGFWQFALLVLGLCFVSTERQAPHLTVLDPKMLMEGICPACFTEWIRSLCMRKRGRSKYNSNLWEDDAPR</sequence>
<accession>A0A388KX08</accession>
<dbReference type="Proteomes" id="UP000265515">
    <property type="component" value="Unassembled WGS sequence"/>
</dbReference>
<proteinExistence type="predicted"/>
<evidence type="ECO:0000313" key="3">
    <source>
        <dbReference type="Proteomes" id="UP000265515"/>
    </source>
</evidence>
<evidence type="ECO:0000313" key="2">
    <source>
        <dbReference type="EMBL" id="GBG74548.1"/>
    </source>
</evidence>
<feature type="compositionally biased region" description="Low complexity" evidence="1">
    <location>
        <begin position="211"/>
        <end position="260"/>
    </location>
</feature>
<evidence type="ECO:0000256" key="1">
    <source>
        <dbReference type="SAM" id="MobiDB-lite"/>
    </source>
</evidence>
<feature type="region of interest" description="Disordered" evidence="1">
    <location>
        <begin position="198"/>
        <end position="309"/>
    </location>
</feature>
<organism evidence="2 3">
    <name type="scientific">Chara braunii</name>
    <name type="common">Braun's stonewort</name>
    <dbReference type="NCBI Taxonomy" id="69332"/>
    <lineage>
        <taxon>Eukaryota</taxon>
        <taxon>Viridiplantae</taxon>
        <taxon>Streptophyta</taxon>
        <taxon>Charophyceae</taxon>
        <taxon>Charales</taxon>
        <taxon>Characeae</taxon>
        <taxon>Chara</taxon>
    </lineage>
</organism>
<reference evidence="2 3" key="1">
    <citation type="journal article" date="2018" name="Cell">
        <title>The Chara Genome: Secondary Complexity and Implications for Plant Terrestrialization.</title>
        <authorList>
            <person name="Nishiyama T."/>
            <person name="Sakayama H."/>
            <person name="Vries J.D."/>
            <person name="Buschmann H."/>
            <person name="Saint-Marcoux D."/>
            <person name="Ullrich K.K."/>
            <person name="Haas F.B."/>
            <person name="Vanderstraeten L."/>
            <person name="Becker D."/>
            <person name="Lang D."/>
            <person name="Vosolsobe S."/>
            <person name="Rombauts S."/>
            <person name="Wilhelmsson P.K.I."/>
            <person name="Janitza P."/>
            <person name="Kern R."/>
            <person name="Heyl A."/>
            <person name="Rumpler F."/>
            <person name="Villalobos L.I.A.C."/>
            <person name="Clay J.M."/>
            <person name="Skokan R."/>
            <person name="Toyoda A."/>
            <person name="Suzuki Y."/>
            <person name="Kagoshima H."/>
            <person name="Schijlen E."/>
            <person name="Tajeshwar N."/>
            <person name="Catarino B."/>
            <person name="Hetherington A.J."/>
            <person name="Saltykova A."/>
            <person name="Bonnot C."/>
            <person name="Breuninger H."/>
            <person name="Symeonidi A."/>
            <person name="Radhakrishnan G.V."/>
            <person name="Van Nieuwerburgh F."/>
            <person name="Deforce D."/>
            <person name="Chang C."/>
            <person name="Karol K.G."/>
            <person name="Hedrich R."/>
            <person name="Ulvskov P."/>
            <person name="Glockner G."/>
            <person name="Delwiche C.F."/>
            <person name="Petrasek J."/>
            <person name="Van de Peer Y."/>
            <person name="Friml J."/>
            <person name="Beilby M."/>
            <person name="Dolan L."/>
            <person name="Kohara Y."/>
            <person name="Sugano S."/>
            <person name="Fujiyama A."/>
            <person name="Delaux P.-M."/>
            <person name="Quint M."/>
            <person name="TheiBen G."/>
            <person name="Hagemann M."/>
            <person name="Harholt J."/>
            <person name="Dunand C."/>
            <person name="Zachgo S."/>
            <person name="Langdale J."/>
            <person name="Maumus F."/>
            <person name="Straeten D.V.D."/>
            <person name="Gould S.B."/>
            <person name="Rensing S.A."/>
        </authorList>
    </citation>
    <scope>NUCLEOTIDE SEQUENCE [LARGE SCALE GENOMIC DNA]</scope>
    <source>
        <strain evidence="2 3">S276</strain>
    </source>
</reference>
<protein>
    <submittedName>
        <fullName evidence="2">Uncharacterized protein</fullName>
    </submittedName>
</protein>
<dbReference type="AlphaFoldDB" id="A0A388KX08"/>
<name>A0A388KX08_CHABU</name>
<keyword evidence="3" id="KW-1185">Reference proteome</keyword>
<comment type="caution">
    <text evidence="2">The sequence shown here is derived from an EMBL/GenBank/DDBJ whole genome shotgun (WGS) entry which is preliminary data.</text>
</comment>
<dbReference type="EMBL" id="BFEA01000205">
    <property type="protein sequence ID" value="GBG74548.1"/>
    <property type="molecule type" value="Genomic_DNA"/>
</dbReference>
<gene>
    <name evidence="2" type="ORF">CBR_g18959</name>
</gene>